<feature type="transmembrane region" description="Helical" evidence="6">
    <location>
        <begin position="140"/>
        <end position="160"/>
    </location>
</feature>
<dbReference type="GO" id="GO:1990961">
    <property type="term" value="P:xenobiotic detoxification by transmembrane export across the plasma membrane"/>
    <property type="evidence" value="ECO:0007669"/>
    <property type="project" value="InterPro"/>
</dbReference>
<dbReference type="Pfam" id="PF01554">
    <property type="entry name" value="MatE"/>
    <property type="match status" value="2"/>
</dbReference>
<feature type="transmembrane region" description="Helical" evidence="6">
    <location>
        <begin position="55"/>
        <end position="72"/>
    </location>
</feature>
<feature type="transmembrane region" description="Helical" evidence="6">
    <location>
        <begin position="107"/>
        <end position="128"/>
    </location>
</feature>
<evidence type="ECO:0000256" key="5">
    <source>
        <dbReference type="ARBA" id="ARBA00023136"/>
    </source>
</evidence>
<reference evidence="7" key="2">
    <citation type="submission" date="2021-03" db="UniProtKB">
        <authorList>
            <consortium name="EnsemblPlants"/>
        </authorList>
    </citation>
    <scope>IDENTIFICATION</scope>
</reference>
<keyword evidence="5 6" id="KW-0472">Membrane</keyword>
<feature type="transmembrane region" description="Helical" evidence="6">
    <location>
        <begin position="185"/>
        <end position="210"/>
    </location>
</feature>
<feature type="transmembrane region" description="Helical" evidence="6">
    <location>
        <begin position="21"/>
        <end position="43"/>
    </location>
</feature>
<reference evidence="7" key="1">
    <citation type="journal article" date="2017" name="Nature">
        <title>The genome of Chenopodium quinoa.</title>
        <authorList>
            <person name="Jarvis D.E."/>
            <person name="Ho Y.S."/>
            <person name="Lightfoot D.J."/>
            <person name="Schmoeckel S.M."/>
            <person name="Li B."/>
            <person name="Borm T.J.A."/>
            <person name="Ohyanagi H."/>
            <person name="Mineta K."/>
            <person name="Michell C.T."/>
            <person name="Saber N."/>
            <person name="Kharbatia N.M."/>
            <person name="Rupper R.R."/>
            <person name="Sharp A.R."/>
            <person name="Dally N."/>
            <person name="Boughton B.A."/>
            <person name="Woo Y.H."/>
            <person name="Gao G."/>
            <person name="Schijlen E.G.W.M."/>
            <person name="Guo X."/>
            <person name="Momin A.A."/>
            <person name="Negrao S."/>
            <person name="Al-Babili S."/>
            <person name="Gehring C."/>
            <person name="Roessner U."/>
            <person name="Jung C."/>
            <person name="Murphy K."/>
            <person name="Arold S.T."/>
            <person name="Gojobori T."/>
            <person name="van der Linden C.G."/>
            <person name="van Loo E.N."/>
            <person name="Jellen E.N."/>
            <person name="Maughan P.J."/>
            <person name="Tester M."/>
        </authorList>
    </citation>
    <scope>NUCLEOTIDE SEQUENCE [LARGE SCALE GENOMIC DNA]</scope>
    <source>
        <strain evidence="7">cv. PI 614886</strain>
    </source>
</reference>
<feature type="transmembrane region" description="Helical" evidence="6">
    <location>
        <begin position="344"/>
        <end position="362"/>
    </location>
</feature>
<keyword evidence="8" id="KW-1185">Reference proteome</keyword>
<evidence type="ECO:0000256" key="3">
    <source>
        <dbReference type="ARBA" id="ARBA00022692"/>
    </source>
</evidence>
<proteinExistence type="inferred from homology"/>
<evidence type="ECO:0000256" key="2">
    <source>
        <dbReference type="ARBA" id="ARBA00010199"/>
    </source>
</evidence>
<comment type="similarity">
    <text evidence="2 6">Belongs to the multi antimicrobial extrusion (MATE) (TC 2.A.66.1) family.</text>
</comment>
<dbReference type="CDD" id="cd13132">
    <property type="entry name" value="MATE_eukaryotic"/>
    <property type="match status" value="1"/>
</dbReference>
<evidence type="ECO:0000313" key="8">
    <source>
        <dbReference type="Proteomes" id="UP000596660"/>
    </source>
</evidence>
<dbReference type="Proteomes" id="UP000596660">
    <property type="component" value="Unplaced"/>
</dbReference>
<evidence type="ECO:0000256" key="1">
    <source>
        <dbReference type="ARBA" id="ARBA00004141"/>
    </source>
</evidence>
<feature type="transmembrane region" description="Helical" evidence="6">
    <location>
        <begin position="278"/>
        <end position="301"/>
    </location>
</feature>
<dbReference type="Pfam" id="PF06799">
    <property type="entry name" value="CGLD27-like"/>
    <property type="match status" value="1"/>
</dbReference>
<dbReference type="AlphaFoldDB" id="A0A803KY61"/>
<sequence length="640" mass="70600">MLKKVIDVKEAKEQILFSFPMILTNVFYNLIPMISVMFAGHFGELPLAGSTLANSWATVTGYAFMLGLSGALETLCGQGFGSSLYNMLGIYLQASCMISFLQAQSAVFPLVILSIVPLLLHCGLNYVLVHFTTLGFKGPAVATSASFWLSVIILITYVSFANKFEHTWKGLSTESFLHVFSNLKLALPSAAMVCFEYWAFEILVLLAGLMADSEATTSLMAICTRVSNLLGAGKPSQAKSAMGVTIKLSILLAMLISLALGLGRYIWGSFFSDNASIIKAFAALTPWICLSILLDSIQGVLSGVCRGCGWQHFAVFINLGTFYFIGMPIAYLTAFKFNLHVKGLWIGLICGLTVQSASLFLITRFHKWTALDISSRGNENSVRAEPVQIKLGIKHGLCLIQNHKEWRILRNVSVKALRDEQNEGMRGLPSQSWDPGLEIEVPFEQRPVNEYSSLKEASLYSWAELSPPSFFQRLGGMWLTTFTILGMPVAAASFNPSKEPLRFLLASGTGTLFLVSLIVLRIYLGWSYVGDRLLSAVVPYEESGWYDGQMWVKPPEVLARDRLLGSYKVKPVIKMLKQTLVGTGALLVSGVLLFIFATPVQNYFQAIFTTKDISQEISSTNVDTKFNMRYTKISSTIRVI</sequence>
<feature type="transmembrane region" description="Helical" evidence="6">
    <location>
        <begin position="244"/>
        <end position="266"/>
    </location>
</feature>
<evidence type="ECO:0000256" key="4">
    <source>
        <dbReference type="ARBA" id="ARBA00022989"/>
    </source>
</evidence>
<dbReference type="InterPro" id="IPR009631">
    <property type="entry name" value="CGLD27-like"/>
</dbReference>
<dbReference type="InterPro" id="IPR045069">
    <property type="entry name" value="MATE_euk"/>
</dbReference>
<evidence type="ECO:0000256" key="6">
    <source>
        <dbReference type="RuleBase" id="RU004914"/>
    </source>
</evidence>
<organism evidence="7 8">
    <name type="scientific">Chenopodium quinoa</name>
    <name type="common">Quinoa</name>
    <dbReference type="NCBI Taxonomy" id="63459"/>
    <lineage>
        <taxon>Eukaryota</taxon>
        <taxon>Viridiplantae</taxon>
        <taxon>Streptophyta</taxon>
        <taxon>Embryophyta</taxon>
        <taxon>Tracheophyta</taxon>
        <taxon>Spermatophyta</taxon>
        <taxon>Magnoliopsida</taxon>
        <taxon>eudicotyledons</taxon>
        <taxon>Gunneridae</taxon>
        <taxon>Pentapetalae</taxon>
        <taxon>Caryophyllales</taxon>
        <taxon>Chenopodiaceae</taxon>
        <taxon>Chenopodioideae</taxon>
        <taxon>Atripliceae</taxon>
        <taxon>Chenopodium</taxon>
    </lineage>
</organism>
<keyword evidence="3 6" id="KW-0812">Transmembrane</keyword>
<dbReference type="PANTHER" id="PTHR11206">
    <property type="entry name" value="MULTIDRUG RESISTANCE PROTEIN"/>
    <property type="match status" value="1"/>
</dbReference>
<dbReference type="Gramene" id="AUR62003970-RA">
    <property type="protein sequence ID" value="AUR62003970-RA:cds"/>
    <property type="gene ID" value="AUR62003970"/>
</dbReference>
<evidence type="ECO:0000313" key="7">
    <source>
        <dbReference type="EnsemblPlants" id="AUR62003970-RA:cds"/>
    </source>
</evidence>
<name>A0A803KY61_CHEQI</name>
<keyword evidence="4 6" id="KW-1133">Transmembrane helix</keyword>
<feature type="transmembrane region" description="Helical" evidence="6">
    <location>
        <begin position="501"/>
        <end position="524"/>
    </location>
</feature>
<feature type="transmembrane region" description="Helical" evidence="6">
    <location>
        <begin position="84"/>
        <end position="101"/>
    </location>
</feature>
<dbReference type="GO" id="GO:0042910">
    <property type="term" value="F:xenobiotic transmembrane transporter activity"/>
    <property type="evidence" value="ECO:0007669"/>
    <property type="project" value="InterPro"/>
</dbReference>
<dbReference type="GO" id="GO:0015297">
    <property type="term" value="F:antiporter activity"/>
    <property type="evidence" value="ECO:0007669"/>
    <property type="project" value="InterPro"/>
</dbReference>
<dbReference type="EnsemblPlants" id="AUR62003970-RA">
    <property type="protein sequence ID" value="AUR62003970-RA:cds"/>
    <property type="gene ID" value="AUR62003970"/>
</dbReference>
<feature type="transmembrane region" description="Helical" evidence="6">
    <location>
        <begin position="313"/>
        <end position="332"/>
    </location>
</feature>
<dbReference type="InterPro" id="IPR002528">
    <property type="entry name" value="MATE_fam"/>
</dbReference>
<feature type="transmembrane region" description="Helical" evidence="6">
    <location>
        <begin position="476"/>
        <end position="495"/>
    </location>
</feature>
<comment type="subcellular location">
    <subcellularLocation>
        <location evidence="1">Membrane</location>
        <topology evidence="1">Multi-pass membrane protein</topology>
    </subcellularLocation>
</comment>
<accession>A0A803KY61</accession>
<dbReference type="GO" id="GO:0016020">
    <property type="term" value="C:membrane"/>
    <property type="evidence" value="ECO:0007669"/>
    <property type="project" value="UniProtKB-SubCell"/>
</dbReference>
<feature type="transmembrane region" description="Helical" evidence="6">
    <location>
        <begin position="580"/>
        <end position="600"/>
    </location>
</feature>
<protein>
    <recommendedName>
        <fullName evidence="6">Protein DETOXIFICATION</fullName>
    </recommendedName>
    <alternativeName>
        <fullName evidence="6">Multidrug and toxic compound extrusion protein</fullName>
    </alternativeName>
</protein>